<dbReference type="GeneID" id="40315680"/>
<comment type="caution">
    <text evidence="9">The sequence shown here is derived from an EMBL/GenBank/DDBJ whole genome shotgun (WGS) entry which is preliminary data.</text>
</comment>
<dbReference type="PANTHER" id="PTHR12049">
    <property type="entry name" value="PROTEIN ARGININE METHYLTRANSFERASE NDUFAF7, MITOCHONDRIAL"/>
    <property type="match status" value="1"/>
</dbReference>
<dbReference type="AlphaFoldDB" id="A0A3R7N5P0"/>
<dbReference type="GO" id="GO:0005739">
    <property type="term" value="C:mitochondrion"/>
    <property type="evidence" value="ECO:0007669"/>
    <property type="project" value="UniProtKB-SubCell"/>
</dbReference>
<keyword evidence="10" id="KW-1185">Reference proteome</keyword>
<dbReference type="EMBL" id="MKKU01000071">
    <property type="protein sequence ID" value="RNF25814.1"/>
    <property type="molecule type" value="Genomic_DNA"/>
</dbReference>
<dbReference type="InterPro" id="IPR003788">
    <property type="entry name" value="NDUFAF7"/>
</dbReference>
<dbReference type="InterPro" id="IPR029063">
    <property type="entry name" value="SAM-dependent_MTases_sf"/>
</dbReference>
<evidence type="ECO:0000256" key="4">
    <source>
        <dbReference type="ARBA" id="ARBA00022603"/>
    </source>
</evidence>
<reference evidence="9 10" key="1">
    <citation type="journal article" date="2018" name="BMC Genomics">
        <title>Genomic comparison of Trypanosoma conorhini and Trypanosoma rangeli to Trypanosoma cruzi strains of high and low virulence.</title>
        <authorList>
            <person name="Bradwell K.R."/>
            <person name="Koparde V.N."/>
            <person name="Matveyev A.V."/>
            <person name="Serrano M.G."/>
            <person name="Alves J.M."/>
            <person name="Parikh H."/>
            <person name="Huang B."/>
            <person name="Lee V."/>
            <person name="Espinosa-Alvarez O."/>
            <person name="Ortiz P.A."/>
            <person name="Costa-Martins A.G."/>
            <person name="Teixeira M.M."/>
            <person name="Buck G.A."/>
        </authorList>
    </citation>
    <scope>NUCLEOTIDE SEQUENCE [LARGE SCALE GENOMIC DNA]</scope>
    <source>
        <strain evidence="9 10">025E</strain>
    </source>
</reference>
<keyword evidence="4" id="KW-0489">Methyltransferase</keyword>
<evidence type="ECO:0000256" key="7">
    <source>
        <dbReference type="ARBA" id="ARBA00048612"/>
    </source>
</evidence>
<feature type="compositionally biased region" description="Polar residues" evidence="8">
    <location>
        <begin position="49"/>
        <end position="65"/>
    </location>
</feature>
<dbReference type="GO" id="GO:0032259">
    <property type="term" value="P:methylation"/>
    <property type="evidence" value="ECO:0007669"/>
    <property type="project" value="UniProtKB-KW"/>
</dbReference>
<name>A0A3R7N5P0_9TRYP</name>
<evidence type="ECO:0000313" key="10">
    <source>
        <dbReference type="Proteomes" id="UP000284403"/>
    </source>
</evidence>
<organism evidence="9 10">
    <name type="scientific">Trypanosoma conorhini</name>
    <dbReference type="NCBI Taxonomy" id="83891"/>
    <lineage>
        <taxon>Eukaryota</taxon>
        <taxon>Discoba</taxon>
        <taxon>Euglenozoa</taxon>
        <taxon>Kinetoplastea</taxon>
        <taxon>Metakinetoplastina</taxon>
        <taxon>Trypanosomatida</taxon>
        <taxon>Trypanosomatidae</taxon>
        <taxon>Trypanosoma</taxon>
    </lineage>
</organism>
<sequence>MRLLPPLRWIHVCGGTLESRTALLHSCRRVTTATGSGMVQGSRRKAGGSDTNSNDANRGPSNGSDQLIPCNLNERGPLDEPDAVFSPVPRAEIPTDAAAATNADAAAAGLYSSLSTSQRGVPSILSSGSNAMSDSRLHELAAQEEERRVARHKKLFEDLIVFEGGALADHDSLGTALIMRDFIHFALYHKKWGYYPKLHRKYRQLMTSGYFDPVPFSSLRNQHDYERYVGKIHDSTPACITPTQLFQPHYGWVLAEYLVTMMRAKFDPREPLVVYDIGAGTGALAVSVLDYLAEHFSAVYAQCEYHVVEQNPQLVQVLRNRLITHYHHVKIHNISILNWRQLEQRRCVLLGVELLSGMPHDCVVLSGDEVCNEHWFGFQQHDNLSTAHERYYALKDPVILRYLRYVRWMQEESFHSLKMLCLTGGRENIDPPPFTSIEPNMQDPLRVIVTKVLWTHSPLRTLWLPTAAMLFLETCAAYFPRHHLFLVDWSGVRQALPGVNGPVCQCKVRVAKDLYLRRPADSLHGNAGMVDICFPTDFEHLAVVYRNICGAHKDVSSLTHPQFWKTFGGDKTALFTTRSGFNPLLEDFEPFHVFATHHPPEM</sequence>
<gene>
    <name evidence="9" type="ORF">Tco025E_02069</name>
</gene>
<comment type="catalytic activity">
    <reaction evidence="7">
        <text>L-arginyl-[protein] + 2 S-adenosyl-L-methionine = N(omega),N(omega)'-dimethyl-L-arginyl-[protein] + 2 S-adenosyl-L-homocysteine + 2 H(+)</text>
        <dbReference type="Rhea" id="RHEA:48108"/>
        <dbReference type="Rhea" id="RHEA-COMP:10532"/>
        <dbReference type="Rhea" id="RHEA-COMP:11992"/>
        <dbReference type="ChEBI" id="CHEBI:15378"/>
        <dbReference type="ChEBI" id="CHEBI:29965"/>
        <dbReference type="ChEBI" id="CHEBI:57856"/>
        <dbReference type="ChEBI" id="CHEBI:59789"/>
        <dbReference type="ChEBI" id="CHEBI:88221"/>
        <dbReference type="EC" id="2.1.1.320"/>
    </reaction>
</comment>
<dbReference type="Gene3D" id="3.40.50.12710">
    <property type="match status" value="1"/>
</dbReference>
<keyword evidence="5" id="KW-0808">Transferase</keyword>
<dbReference type="SUPFAM" id="SSF53335">
    <property type="entry name" value="S-adenosyl-L-methionine-dependent methyltransferases"/>
    <property type="match status" value="1"/>
</dbReference>
<evidence type="ECO:0000256" key="3">
    <source>
        <dbReference type="ARBA" id="ARBA00011935"/>
    </source>
</evidence>
<comment type="subcellular location">
    <subcellularLocation>
        <location evidence="1">Mitochondrion</location>
    </subcellularLocation>
</comment>
<protein>
    <recommendedName>
        <fullName evidence="3">type II protein arginine methyltransferase</fullName>
        <ecNumber evidence="3">2.1.1.320</ecNumber>
    </recommendedName>
</protein>
<dbReference type="FunFam" id="3.40.50.12710:FF:000018">
    <property type="entry name" value="Protein arginine methyltransferase NDUFAF7"/>
    <property type="match status" value="1"/>
</dbReference>
<evidence type="ECO:0000256" key="8">
    <source>
        <dbReference type="SAM" id="MobiDB-lite"/>
    </source>
</evidence>
<evidence type="ECO:0000256" key="2">
    <source>
        <dbReference type="ARBA" id="ARBA00005891"/>
    </source>
</evidence>
<dbReference type="Proteomes" id="UP000284403">
    <property type="component" value="Unassembled WGS sequence"/>
</dbReference>
<comment type="similarity">
    <text evidence="2">Belongs to the NDUFAF7 family.</text>
</comment>
<dbReference type="RefSeq" id="XP_029231020.1">
    <property type="nucleotide sequence ID" value="XM_029369004.1"/>
</dbReference>
<accession>A0A3R7N5P0</accession>
<feature type="region of interest" description="Disordered" evidence="8">
    <location>
        <begin position="32"/>
        <end position="67"/>
    </location>
</feature>
<evidence type="ECO:0000256" key="5">
    <source>
        <dbReference type="ARBA" id="ARBA00022679"/>
    </source>
</evidence>
<evidence type="ECO:0000313" key="9">
    <source>
        <dbReference type="EMBL" id="RNF25814.1"/>
    </source>
</evidence>
<dbReference type="GO" id="GO:0035243">
    <property type="term" value="F:protein-arginine omega-N symmetric methyltransferase activity"/>
    <property type="evidence" value="ECO:0007669"/>
    <property type="project" value="UniProtKB-EC"/>
</dbReference>
<evidence type="ECO:0000256" key="6">
    <source>
        <dbReference type="ARBA" id="ARBA00023128"/>
    </source>
</evidence>
<dbReference type="InterPro" id="IPR038375">
    <property type="entry name" value="NDUFAF7_sf"/>
</dbReference>
<dbReference type="PANTHER" id="PTHR12049:SF5">
    <property type="entry name" value="PROTEIN ARGININE METHYLTRANSFERASE NDUFAF7 HOMOLOG, MITOCHONDRIAL"/>
    <property type="match status" value="1"/>
</dbReference>
<dbReference type="Pfam" id="PF02636">
    <property type="entry name" value="Methyltransf_28"/>
    <property type="match status" value="1"/>
</dbReference>
<dbReference type="GO" id="GO:0016787">
    <property type="term" value="F:hydrolase activity"/>
    <property type="evidence" value="ECO:0007669"/>
    <property type="project" value="UniProtKB-KW"/>
</dbReference>
<evidence type="ECO:0000256" key="1">
    <source>
        <dbReference type="ARBA" id="ARBA00004173"/>
    </source>
</evidence>
<keyword evidence="9" id="KW-0378">Hydrolase</keyword>
<proteinExistence type="inferred from homology"/>
<dbReference type="EC" id="2.1.1.320" evidence="3"/>
<dbReference type="OrthoDB" id="17415at2759"/>
<keyword evidence="6" id="KW-0496">Mitochondrion</keyword>